<keyword evidence="11 13" id="KW-0051">Antiviral defense</keyword>
<comment type="similarity">
    <text evidence="2 13">Belongs to the CRISPR-associated exonuclease Cas4 family.</text>
</comment>
<accession>A0ABP9WBH7</accession>
<protein>
    <recommendedName>
        <fullName evidence="4 13">CRISPR-associated exonuclease Cas4</fullName>
        <ecNumber evidence="3 13">3.1.12.1</ecNumber>
    </recommendedName>
</protein>
<evidence type="ECO:0000256" key="6">
    <source>
        <dbReference type="ARBA" id="ARBA00022723"/>
    </source>
</evidence>
<dbReference type="CDD" id="cd09637">
    <property type="entry name" value="Cas4_I-A_I-B_I-C_I-D_II-B"/>
    <property type="match status" value="1"/>
</dbReference>
<evidence type="ECO:0000256" key="14">
    <source>
        <dbReference type="SAM" id="MobiDB-lite"/>
    </source>
</evidence>
<comment type="caution">
    <text evidence="16">The sequence shown here is derived from an EMBL/GenBank/DDBJ whole genome shotgun (WGS) entry which is preliminary data.</text>
</comment>
<dbReference type="PANTHER" id="PTHR36531">
    <property type="entry name" value="CRISPR-ASSOCIATED EXONUCLEASE CAS4"/>
    <property type="match status" value="1"/>
</dbReference>
<dbReference type="InterPro" id="IPR022765">
    <property type="entry name" value="Dna2/Cas4_DUF83"/>
</dbReference>
<keyword evidence="8 13" id="KW-0269">Exonuclease</keyword>
<evidence type="ECO:0000256" key="3">
    <source>
        <dbReference type="ARBA" id="ARBA00012768"/>
    </source>
</evidence>
<evidence type="ECO:0000259" key="15">
    <source>
        <dbReference type="Pfam" id="PF01930"/>
    </source>
</evidence>
<evidence type="ECO:0000256" key="4">
    <source>
        <dbReference type="ARBA" id="ARBA00020049"/>
    </source>
</evidence>
<keyword evidence="5 13" id="KW-0540">Nuclease</keyword>
<dbReference type="InterPro" id="IPR011604">
    <property type="entry name" value="PDDEXK-like_dom_sf"/>
</dbReference>
<comment type="cofactor">
    <cofactor evidence="13">
        <name>iron-sulfur cluster</name>
        <dbReference type="ChEBI" id="CHEBI:30408"/>
    </cofactor>
</comment>
<evidence type="ECO:0000256" key="10">
    <source>
        <dbReference type="ARBA" id="ARBA00023014"/>
    </source>
</evidence>
<dbReference type="InterPro" id="IPR051827">
    <property type="entry name" value="Cas4_exonuclease"/>
</dbReference>
<feature type="compositionally biased region" description="Basic and acidic residues" evidence="14">
    <location>
        <begin position="40"/>
        <end position="55"/>
    </location>
</feature>
<feature type="domain" description="DUF83" evidence="15">
    <location>
        <begin position="8"/>
        <end position="181"/>
    </location>
</feature>
<evidence type="ECO:0000256" key="11">
    <source>
        <dbReference type="ARBA" id="ARBA00023118"/>
    </source>
</evidence>
<evidence type="ECO:0000256" key="8">
    <source>
        <dbReference type="ARBA" id="ARBA00022839"/>
    </source>
</evidence>
<feature type="region of interest" description="Disordered" evidence="14">
    <location>
        <begin position="34"/>
        <end position="57"/>
    </location>
</feature>
<keyword evidence="9 13" id="KW-0408">Iron</keyword>
<comment type="cofactor">
    <cofactor evidence="1">
        <name>[4Fe-4S] cluster</name>
        <dbReference type="ChEBI" id="CHEBI:49883"/>
    </cofactor>
</comment>
<dbReference type="Gene3D" id="3.90.320.10">
    <property type="match status" value="1"/>
</dbReference>
<evidence type="ECO:0000313" key="16">
    <source>
        <dbReference type="EMBL" id="GAA5513933.1"/>
    </source>
</evidence>
<evidence type="ECO:0000313" key="17">
    <source>
        <dbReference type="Proteomes" id="UP001401887"/>
    </source>
</evidence>
<dbReference type="Proteomes" id="UP001401887">
    <property type="component" value="Unassembled WGS sequence"/>
</dbReference>
<keyword evidence="7 13" id="KW-0378">Hydrolase</keyword>
<keyword evidence="17" id="KW-1185">Reference proteome</keyword>
<evidence type="ECO:0000256" key="13">
    <source>
        <dbReference type="RuleBase" id="RU365022"/>
    </source>
</evidence>
<gene>
    <name evidence="16" type="ORF">Dcar01_02682</name>
</gene>
<evidence type="ECO:0000256" key="5">
    <source>
        <dbReference type="ARBA" id="ARBA00022722"/>
    </source>
</evidence>
<dbReference type="EMBL" id="BAABRP010000011">
    <property type="protein sequence ID" value="GAA5513933.1"/>
    <property type="molecule type" value="Genomic_DNA"/>
</dbReference>
<dbReference type="PANTHER" id="PTHR36531:SF6">
    <property type="entry name" value="DNA REPLICATION ATP-DEPENDENT HELICASE_NUCLEASE DNA2"/>
    <property type="match status" value="1"/>
</dbReference>
<dbReference type="EC" id="3.1.12.1" evidence="3 13"/>
<comment type="function">
    <text evidence="13">CRISPR (clustered regularly interspaced short palindromic repeat) is an adaptive immune system that provides protection against mobile genetic elements (viruses, transposable elements and conjugative plasmids). CRISPR clusters contain sequences complementary to antecedent mobile elements and target invading nucleic acids. CRISPR clusters are transcribed and processed into CRISPR RNA (crRNA).</text>
</comment>
<evidence type="ECO:0000256" key="7">
    <source>
        <dbReference type="ARBA" id="ARBA00022801"/>
    </source>
</evidence>
<evidence type="ECO:0000256" key="12">
    <source>
        <dbReference type="ARBA" id="ARBA00023211"/>
    </source>
</evidence>
<dbReference type="RefSeq" id="WP_345466019.1">
    <property type="nucleotide sequence ID" value="NZ_BAABRP010000011.1"/>
</dbReference>
<reference evidence="16 17" key="1">
    <citation type="submission" date="2024-02" db="EMBL/GenBank/DDBJ databases">
        <title>Deinococcus carri NBRC 110142.</title>
        <authorList>
            <person name="Ichikawa N."/>
            <person name="Katano-Makiyama Y."/>
            <person name="Hidaka K."/>
        </authorList>
    </citation>
    <scope>NUCLEOTIDE SEQUENCE [LARGE SCALE GENOMIC DNA]</scope>
    <source>
        <strain evidence="16 17">NBRC 110142</strain>
    </source>
</reference>
<dbReference type="NCBIfam" id="TIGR00372">
    <property type="entry name" value="cas4"/>
    <property type="match status" value="1"/>
</dbReference>
<organism evidence="16 17">
    <name type="scientific">Deinococcus carri</name>
    <dbReference type="NCBI Taxonomy" id="1211323"/>
    <lineage>
        <taxon>Bacteria</taxon>
        <taxon>Thermotogati</taxon>
        <taxon>Deinococcota</taxon>
        <taxon>Deinococci</taxon>
        <taxon>Deinococcales</taxon>
        <taxon>Deinococcaceae</taxon>
        <taxon>Deinococcus</taxon>
    </lineage>
</organism>
<proteinExistence type="inferred from homology"/>
<name>A0ABP9WBH7_9DEIO</name>
<evidence type="ECO:0000256" key="2">
    <source>
        <dbReference type="ARBA" id="ARBA00009189"/>
    </source>
</evidence>
<evidence type="ECO:0000256" key="1">
    <source>
        <dbReference type="ARBA" id="ARBA00001966"/>
    </source>
</evidence>
<comment type="cofactor">
    <cofactor evidence="13">
        <name>Mg(2+)</name>
        <dbReference type="ChEBI" id="CHEBI:18420"/>
    </cofactor>
    <cofactor evidence="13">
        <name>Mn(2+)</name>
        <dbReference type="ChEBI" id="CHEBI:29035"/>
    </cofactor>
    <text evidence="13">Mg(2+) or Mn(2+) required for ssDNA cleavage activity.</text>
</comment>
<keyword evidence="12 13" id="KW-0464">Manganese</keyword>
<keyword evidence="6 13" id="KW-0479">Metal-binding</keyword>
<dbReference type="InterPro" id="IPR013343">
    <property type="entry name" value="CRISPR-assoc_prot_Cas4"/>
</dbReference>
<sequence>MDDPIPLSALQHFVFCPRQCALIHVEQVWAENSQTARGSQQHERAHSGGSEERGGTRTLRALPLVSRRHGLAGVADVVEVLPDGSPRPVEYKSGRAKPRLADEVQLCAQALCLEEMFGVDIPEGFIYHVASRKRREVSFTPELRQAVLDARDGVRELLRSRVLPPPAADDRCPLCSLFDECEPFAPRDFPAGYDPFSTRLDEPRG</sequence>
<evidence type="ECO:0000256" key="9">
    <source>
        <dbReference type="ARBA" id="ARBA00023004"/>
    </source>
</evidence>
<dbReference type="Pfam" id="PF01930">
    <property type="entry name" value="Cas_Cas4"/>
    <property type="match status" value="1"/>
</dbReference>
<keyword evidence="10 13" id="KW-0411">Iron-sulfur</keyword>